<feature type="transmembrane region" description="Helical" evidence="1">
    <location>
        <begin position="20"/>
        <end position="36"/>
    </location>
</feature>
<proteinExistence type="predicted"/>
<feature type="transmembrane region" description="Helical" evidence="1">
    <location>
        <begin position="112"/>
        <end position="128"/>
    </location>
</feature>
<dbReference type="Proteomes" id="UP000078532">
    <property type="component" value="Unassembled WGS sequence"/>
</dbReference>
<evidence type="ECO:0000313" key="2">
    <source>
        <dbReference type="EMBL" id="OAT80250.1"/>
    </source>
</evidence>
<keyword evidence="1" id="KW-1133">Transmembrane helix</keyword>
<dbReference type="STRING" id="1838280.A6M21_01060"/>
<dbReference type="AlphaFoldDB" id="A0A1B7LC71"/>
<dbReference type="PANTHER" id="PTHR40042">
    <property type="entry name" value="HYPOTHETICAL MEMBRANE SPANNING PROTEIN"/>
    <property type="match status" value="1"/>
</dbReference>
<accession>A0A1B7LC71</accession>
<comment type="caution">
    <text evidence="2">The sequence shown here is derived from an EMBL/GenBank/DDBJ whole genome shotgun (WGS) entry which is preliminary data.</text>
</comment>
<name>A0A1B7LC71_9FIRM</name>
<dbReference type="InterPro" id="IPR009845">
    <property type="entry name" value="DUF1405"/>
</dbReference>
<feature type="transmembrane region" description="Helical" evidence="1">
    <location>
        <begin position="79"/>
        <end position="100"/>
    </location>
</feature>
<keyword evidence="3" id="KW-1185">Reference proteome</keyword>
<organism evidence="2 3">
    <name type="scientific">Desulfotomaculum copahuensis</name>
    <dbReference type="NCBI Taxonomy" id="1838280"/>
    <lineage>
        <taxon>Bacteria</taxon>
        <taxon>Bacillati</taxon>
        <taxon>Bacillota</taxon>
        <taxon>Clostridia</taxon>
        <taxon>Eubacteriales</taxon>
        <taxon>Desulfotomaculaceae</taxon>
        <taxon>Desulfotomaculum</taxon>
    </lineage>
</organism>
<reference evidence="2 3" key="1">
    <citation type="submission" date="2016-04" db="EMBL/GenBank/DDBJ databases">
        <authorList>
            <person name="Evans L.H."/>
            <person name="Alamgir A."/>
            <person name="Owens N."/>
            <person name="Weber N.D."/>
            <person name="Virtaneva K."/>
            <person name="Barbian K."/>
            <person name="Babar A."/>
            <person name="Rosenke K."/>
        </authorList>
    </citation>
    <scope>NUCLEOTIDE SEQUENCE [LARGE SCALE GENOMIC DNA]</scope>
    <source>
        <strain evidence="2 3">LMa1</strain>
    </source>
</reference>
<dbReference type="Pfam" id="PF07187">
    <property type="entry name" value="DUF1405"/>
    <property type="match status" value="1"/>
</dbReference>
<sequence>MWPLWREFWRDPWQARFVRPLLIINLLGSVYGFYWYHEQLAATPFYAWLFVPDSPLATTLFALALAGSLAGFKSTLLRAVACTASIKYGLWAVVVISQFWWLGGQPAPTESMLWFSHLGMAAQGFVYLRRVRWGAPVALFTGGWMFLNDALDYGAGLHPYLFAAGQETAAAITAAVLSGLLFACLWSRCRSAGERY</sequence>
<dbReference type="EMBL" id="LYVF01000184">
    <property type="protein sequence ID" value="OAT80250.1"/>
    <property type="molecule type" value="Genomic_DNA"/>
</dbReference>
<evidence type="ECO:0008006" key="4">
    <source>
        <dbReference type="Google" id="ProtNLM"/>
    </source>
</evidence>
<dbReference type="OrthoDB" id="152213at2"/>
<feature type="transmembrane region" description="Helical" evidence="1">
    <location>
        <begin position="135"/>
        <end position="156"/>
    </location>
</feature>
<feature type="transmembrane region" description="Helical" evidence="1">
    <location>
        <begin position="168"/>
        <end position="186"/>
    </location>
</feature>
<keyword evidence="1" id="KW-0812">Transmembrane</keyword>
<gene>
    <name evidence="2" type="ORF">A6M21_01060</name>
</gene>
<feature type="transmembrane region" description="Helical" evidence="1">
    <location>
        <begin position="56"/>
        <end position="72"/>
    </location>
</feature>
<protein>
    <recommendedName>
        <fullName evidence="4">DUF1405 domain-containing protein</fullName>
    </recommendedName>
</protein>
<keyword evidence="1" id="KW-0472">Membrane</keyword>
<dbReference type="PANTHER" id="PTHR40042:SF1">
    <property type="entry name" value="DUF1405 DOMAIN-CONTAINING PROTEIN"/>
    <property type="match status" value="1"/>
</dbReference>
<evidence type="ECO:0000313" key="3">
    <source>
        <dbReference type="Proteomes" id="UP000078532"/>
    </source>
</evidence>
<evidence type="ECO:0000256" key="1">
    <source>
        <dbReference type="SAM" id="Phobius"/>
    </source>
</evidence>